<name>A0A6N7Q128_9BACT</name>
<dbReference type="PANTHER" id="PTHR42693">
    <property type="entry name" value="ARYLSULFATASE FAMILY MEMBER"/>
    <property type="match status" value="1"/>
</dbReference>
<keyword evidence="2" id="KW-0812">Transmembrane</keyword>
<dbReference type="RefSeq" id="WP_153823106.1">
    <property type="nucleotide sequence ID" value="NZ_WJIE01000011.1"/>
</dbReference>
<keyword evidence="5" id="KW-1185">Reference proteome</keyword>
<dbReference type="PANTHER" id="PTHR42693:SF33">
    <property type="entry name" value="ARYLSULFATASE"/>
    <property type="match status" value="1"/>
</dbReference>
<dbReference type="GO" id="GO:0016740">
    <property type="term" value="F:transferase activity"/>
    <property type="evidence" value="ECO:0007669"/>
    <property type="project" value="UniProtKB-KW"/>
</dbReference>
<feature type="transmembrane region" description="Helical" evidence="2">
    <location>
        <begin position="21"/>
        <end position="39"/>
    </location>
</feature>
<evidence type="ECO:0000313" key="4">
    <source>
        <dbReference type="EMBL" id="MRG96295.1"/>
    </source>
</evidence>
<proteinExistence type="inferred from homology"/>
<reference evidence="4 5" key="1">
    <citation type="submission" date="2019-10" db="EMBL/GenBank/DDBJ databases">
        <title>A soil myxobacterium in the family Polyangiaceae.</title>
        <authorList>
            <person name="Li Y."/>
            <person name="Wang J."/>
        </authorList>
    </citation>
    <scope>NUCLEOTIDE SEQUENCE [LARGE SCALE GENOMIC DNA]</scope>
    <source>
        <strain evidence="4 5">DSM 14734</strain>
    </source>
</reference>
<keyword evidence="2" id="KW-0472">Membrane</keyword>
<comment type="similarity">
    <text evidence="1">Belongs to the sulfatase family.</text>
</comment>
<dbReference type="SUPFAM" id="SSF53649">
    <property type="entry name" value="Alkaline phosphatase-like"/>
    <property type="match status" value="1"/>
</dbReference>
<dbReference type="AlphaFoldDB" id="A0A6N7Q128"/>
<feature type="transmembrane region" description="Helical" evidence="2">
    <location>
        <begin position="219"/>
        <end position="237"/>
    </location>
</feature>
<evidence type="ECO:0000256" key="1">
    <source>
        <dbReference type="ARBA" id="ARBA00008779"/>
    </source>
</evidence>
<feature type="transmembrane region" description="Helical" evidence="2">
    <location>
        <begin position="157"/>
        <end position="176"/>
    </location>
</feature>
<protein>
    <submittedName>
        <fullName evidence="4">Sulfatase-like hydrolase/transferase</fullName>
    </submittedName>
</protein>
<organism evidence="4 5">
    <name type="scientific">Polyangium spumosum</name>
    <dbReference type="NCBI Taxonomy" id="889282"/>
    <lineage>
        <taxon>Bacteria</taxon>
        <taxon>Pseudomonadati</taxon>
        <taxon>Myxococcota</taxon>
        <taxon>Polyangia</taxon>
        <taxon>Polyangiales</taxon>
        <taxon>Polyangiaceae</taxon>
        <taxon>Polyangium</taxon>
    </lineage>
</organism>
<gene>
    <name evidence="4" type="ORF">GF068_30890</name>
</gene>
<evidence type="ECO:0000313" key="5">
    <source>
        <dbReference type="Proteomes" id="UP000440224"/>
    </source>
</evidence>
<dbReference type="Proteomes" id="UP000440224">
    <property type="component" value="Unassembled WGS sequence"/>
</dbReference>
<keyword evidence="4" id="KW-0378">Hydrolase</keyword>
<feature type="transmembrane region" description="Helical" evidence="2">
    <location>
        <begin position="130"/>
        <end position="152"/>
    </location>
</feature>
<dbReference type="Gene3D" id="3.40.720.10">
    <property type="entry name" value="Alkaline Phosphatase, subunit A"/>
    <property type="match status" value="2"/>
</dbReference>
<sequence>MLAEPPLTPLDRALRAGLSTWLGFALVALTNALFITLRLPRPPSLWLRAQHHLFDAAGVLGLGLVAALVVGAGTLLVERTTRELGRWWLWASLALGGYAAITSVILFELVGYELERLANSRFGGRHHALVYTLGAAALTFAVPAAHVAGALVSRRSILRIVALGVALFVMVANHLVLRDDYAGLHGALAWLAATLGGQAAASFAFAARYRIRPRAGKMLLAFGLGAGLFGIAVAPPVSVRIELFREPGAISAWAFARTIWRLPGDPYAVPPSEALGSIYFHPLEDLLPTPPTTPPLLAGRAPLVVLITLDAVRADAIDREQNEAHFPTITRLKKEGASFTRATSPGSQTAVSLSSMFSGRYFSQLVFRDHGRGPTRFLYPATDPSPRFPELLARQGVKTASFCSLTFLTNEFGVARGFVEETVVTEGRRHAHAEQVMKPLLERLRRAGDEPLFLYAHLLEPHAPYDRGGKTGPASQRYLAEIGVADRWLGELVALLEARFLDRAYLIVTSDHGEAFGEHGTLKHSKTLYEELLRIPLLVRGPGVAARRIEEHVTLVDLGPTILDLFGVETPSTFLGQSLVPLLAGHDVRLERPVLAEGRLRRVLYWEGLKVIDDPRRKVVEVFDLSQDPREKRNLFDVDHARAQPALSALRLFFEAHHASAPGYEPPYKP</sequence>
<feature type="transmembrane region" description="Helical" evidence="2">
    <location>
        <begin position="89"/>
        <end position="110"/>
    </location>
</feature>
<evidence type="ECO:0000259" key="3">
    <source>
        <dbReference type="Pfam" id="PF00884"/>
    </source>
</evidence>
<dbReference type="InterPro" id="IPR050738">
    <property type="entry name" value="Sulfatase"/>
</dbReference>
<dbReference type="GO" id="GO:0004065">
    <property type="term" value="F:arylsulfatase activity"/>
    <property type="evidence" value="ECO:0007669"/>
    <property type="project" value="TreeGrafter"/>
</dbReference>
<accession>A0A6N7Q128</accession>
<dbReference type="EMBL" id="WJIE01000011">
    <property type="protein sequence ID" value="MRG96295.1"/>
    <property type="molecule type" value="Genomic_DNA"/>
</dbReference>
<dbReference type="InterPro" id="IPR017850">
    <property type="entry name" value="Alkaline_phosphatase_core_sf"/>
</dbReference>
<dbReference type="OrthoDB" id="5500422at2"/>
<dbReference type="Pfam" id="PF00884">
    <property type="entry name" value="Sulfatase"/>
    <property type="match status" value="1"/>
</dbReference>
<feature type="transmembrane region" description="Helical" evidence="2">
    <location>
        <begin position="188"/>
        <end position="207"/>
    </location>
</feature>
<keyword evidence="4" id="KW-0808">Transferase</keyword>
<keyword evidence="2" id="KW-1133">Transmembrane helix</keyword>
<feature type="transmembrane region" description="Helical" evidence="2">
    <location>
        <begin position="59"/>
        <end position="77"/>
    </location>
</feature>
<dbReference type="CDD" id="cd16148">
    <property type="entry name" value="sulfatase_like"/>
    <property type="match status" value="1"/>
</dbReference>
<comment type="caution">
    <text evidence="4">The sequence shown here is derived from an EMBL/GenBank/DDBJ whole genome shotgun (WGS) entry which is preliminary data.</text>
</comment>
<dbReference type="InterPro" id="IPR000917">
    <property type="entry name" value="Sulfatase_N"/>
</dbReference>
<evidence type="ECO:0000256" key="2">
    <source>
        <dbReference type="SAM" id="Phobius"/>
    </source>
</evidence>
<feature type="domain" description="Sulfatase N-terminal" evidence="3">
    <location>
        <begin position="302"/>
        <end position="568"/>
    </location>
</feature>